<dbReference type="Pfam" id="PF20789">
    <property type="entry name" value="4HBT_3C"/>
    <property type="match status" value="1"/>
</dbReference>
<feature type="domain" description="Acyl-CoA thioesterase-like C-terminal" evidence="2">
    <location>
        <begin position="130"/>
        <end position="260"/>
    </location>
</feature>
<protein>
    <submittedName>
        <fullName evidence="3">Thioesterase</fullName>
    </submittedName>
</protein>
<dbReference type="RefSeq" id="WP_189082437.1">
    <property type="nucleotide sequence ID" value="NZ_BMMX01000047.1"/>
</dbReference>
<sequence>MSYFTRVGAHRYRPSEFTGGAWAVDEQHISPLCGLVVHAIDRFAAERDGDGGRGGVPMVIGRLTFDILGVIRLEDFDIHVEVVRPGRTVELVEAVVTWADRTVVRARAWRLARHDTAEVAGGAAGALPAPQTLTPWDMTDVWPGEYIRSIEVRPAGEPGPGRTTAWITSEHDLVAGEPSTPLARFVRLVDTANGIAVRQNPKEWMFPNLDLSIHLHRQPHGDWVGLDTTVVFGADGQGLTSTTLHDVTGPVGRAEQILTVRPQR</sequence>
<organism evidence="3 4">
    <name type="scientific">Mangrovihabitans endophyticus</name>
    <dbReference type="NCBI Taxonomy" id="1751298"/>
    <lineage>
        <taxon>Bacteria</taxon>
        <taxon>Bacillati</taxon>
        <taxon>Actinomycetota</taxon>
        <taxon>Actinomycetes</taxon>
        <taxon>Micromonosporales</taxon>
        <taxon>Micromonosporaceae</taxon>
        <taxon>Mangrovihabitans</taxon>
    </lineage>
</organism>
<feature type="domain" description="Acyl-CoA thioesterase-like N-terminal HotDog" evidence="1">
    <location>
        <begin position="21"/>
        <end position="110"/>
    </location>
</feature>
<dbReference type="SUPFAM" id="SSF54637">
    <property type="entry name" value="Thioesterase/thiol ester dehydrase-isomerase"/>
    <property type="match status" value="1"/>
</dbReference>
<dbReference type="Proteomes" id="UP000656042">
    <property type="component" value="Unassembled WGS sequence"/>
</dbReference>
<proteinExistence type="predicted"/>
<name>A0A8J3C7G6_9ACTN</name>
<evidence type="ECO:0000313" key="3">
    <source>
        <dbReference type="EMBL" id="GGL15114.1"/>
    </source>
</evidence>
<evidence type="ECO:0000313" key="4">
    <source>
        <dbReference type="Proteomes" id="UP000656042"/>
    </source>
</evidence>
<comment type="caution">
    <text evidence="3">The sequence shown here is derived from an EMBL/GenBank/DDBJ whole genome shotgun (WGS) entry which is preliminary data.</text>
</comment>
<evidence type="ECO:0000259" key="2">
    <source>
        <dbReference type="Pfam" id="PF20789"/>
    </source>
</evidence>
<keyword evidence="4" id="KW-1185">Reference proteome</keyword>
<reference evidence="3" key="2">
    <citation type="submission" date="2020-09" db="EMBL/GenBank/DDBJ databases">
        <authorList>
            <person name="Sun Q."/>
            <person name="Zhou Y."/>
        </authorList>
    </citation>
    <scope>NUCLEOTIDE SEQUENCE</scope>
    <source>
        <strain evidence="3">CGMCC 4.7299</strain>
    </source>
</reference>
<dbReference type="InterPro" id="IPR042171">
    <property type="entry name" value="Acyl-CoA_hotdog"/>
</dbReference>
<dbReference type="Gene3D" id="2.40.160.210">
    <property type="entry name" value="Acyl-CoA thioesterase, double hotdog domain"/>
    <property type="match status" value="1"/>
</dbReference>
<reference evidence="3" key="1">
    <citation type="journal article" date="2014" name="Int. J. Syst. Evol. Microbiol.">
        <title>Complete genome sequence of Corynebacterium casei LMG S-19264T (=DSM 44701T), isolated from a smear-ripened cheese.</title>
        <authorList>
            <consortium name="US DOE Joint Genome Institute (JGI-PGF)"/>
            <person name="Walter F."/>
            <person name="Albersmeier A."/>
            <person name="Kalinowski J."/>
            <person name="Ruckert C."/>
        </authorList>
    </citation>
    <scope>NUCLEOTIDE SEQUENCE</scope>
    <source>
        <strain evidence="3">CGMCC 4.7299</strain>
    </source>
</reference>
<dbReference type="AlphaFoldDB" id="A0A8J3C7G6"/>
<dbReference type="InterPro" id="IPR029069">
    <property type="entry name" value="HotDog_dom_sf"/>
</dbReference>
<dbReference type="InterPro" id="IPR049450">
    <property type="entry name" value="ACOT8-like_C"/>
</dbReference>
<accession>A0A8J3C7G6</accession>
<dbReference type="Pfam" id="PF13622">
    <property type="entry name" value="4HBT_3"/>
    <property type="match status" value="1"/>
</dbReference>
<gene>
    <name evidence="3" type="ORF">GCM10012284_57210</name>
</gene>
<dbReference type="EMBL" id="BMMX01000047">
    <property type="protein sequence ID" value="GGL15114.1"/>
    <property type="molecule type" value="Genomic_DNA"/>
</dbReference>
<dbReference type="InterPro" id="IPR049449">
    <property type="entry name" value="TesB_ACOT8-like_N"/>
</dbReference>
<evidence type="ECO:0000259" key="1">
    <source>
        <dbReference type="Pfam" id="PF13622"/>
    </source>
</evidence>